<evidence type="ECO:0000256" key="3">
    <source>
        <dbReference type="ARBA" id="ARBA00022692"/>
    </source>
</evidence>
<keyword evidence="5 7" id="KW-0472">Membrane</keyword>
<feature type="transmembrane region" description="Helical" evidence="7">
    <location>
        <begin position="58"/>
        <end position="77"/>
    </location>
</feature>
<accession>A0A3M7SI37</accession>
<evidence type="ECO:0000256" key="6">
    <source>
        <dbReference type="ARBA" id="ARBA00023170"/>
    </source>
</evidence>
<dbReference type="PANTHER" id="PTHR24241">
    <property type="entry name" value="NEUROPEPTIDE RECEPTOR-RELATED G-PROTEIN COUPLED RECEPTOR"/>
    <property type="match status" value="1"/>
</dbReference>
<evidence type="ECO:0000256" key="7">
    <source>
        <dbReference type="SAM" id="Phobius"/>
    </source>
</evidence>
<dbReference type="GO" id="GO:0032870">
    <property type="term" value="P:cellular response to hormone stimulus"/>
    <property type="evidence" value="ECO:0007669"/>
    <property type="project" value="TreeGrafter"/>
</dbReference>
<dbReference type="InterPro" id="IPR017452">
    <property type="entry name" value="GPCR_Rhodpsn_7TM"/>
</dbReference>
<evidence type="ECO:0000259" key="8">
    <source>
        <dbReference type="PROSITE" id="PS50262"/>
    </source>
</evidence>
<dbReference type="OrthoDB" id="10498286at2759"/>
<evidence type="ECO:0000313" key="9">
    <source>
        <dbReference type="EMBL" id="RNA35411.1"/>
    </source>
</evidence>
<comment type="subcellular location">
    <subcellularLocation>
        <location evidence="1">Cell membrane</location>
        <topology evidence="1">Multi-pass membrane protein</topology>
    </subcellularLocation>
</comment>
<dbReference type="Proteomes" id="UP000276133">
    <property type="component" value="Unassembled WGS sequence"/>
</dbReference>
<dbReference type="PANTHER" id="PTHR24241:SF76">
    <property type="entry name" value="NEUROPEPTIDE SIFAMIDE RECEPTOR"/>
    <property type="match status" value="1"/>
</dbReference>
<name>A0A3M7SI37_BRAPC</name>
<keyword evidence="3 7" id="KW-0812">Transmembrane</keyword>
<reference evidence="9 10" key="1">
    <citation type="journal article" date="2018" name="Sci. Rep.">
        <title>Genomic signatures of local adaptation to the degree of environmental predictability in rotifers.</title>
        <authorList>
            <person name="Franch-Gras L."/>
            <person name="Hahn C."/>
            <person name="Garcia-Roger E.M."/>
            <person name="Carmona M.J."/>
            <person name="Serra M."/>
            <person name="Gomez A."/>
        </authorList>
    </citation>
    <scope>NUCLEOTIDE SEQUENCE [LARGE SCALE GENOMIC DNA]</scope>
    <source>
        <strain evidence="9">HYR1</strain>
    </source>
</reference>
<dbReference type="Gene3D" id="1.20.1070.10">
    <property type="entry name" value="Rhodopsin 7-helix transmembrane proteins"/>
    <property type="match status" value="1"/>
</dbReference>
<dbReference type="GO" id="GO:0042277">
    <property type="term" value="F:peptide binding"/>
    <property type="evidence" value="ECO:0007669"/>
    <property type="project" value="TreeGrafter"/>
</dbReference>
<keyword evidence="4 7" id="KW-1133">Transmembrane helix</keyword>
<keyword evidence="10" id="KW-1185">Reference proteome</keyword>
<keyword evidence="2" id="KW-1003">Cell membrane</keyword>
<dbReference type="AlphaFoldDB" id="A0A3M7SI37"/>
<keyword evidence="6" id="KW-0675">Receptor</keyword>
<dbReference type="GO" id="GO:0004930">
    <property type="term" value="F:G protein-coupled receptor activity"/>
    <property type="evidence" value="ECO:0007669"/>
    <property type="project" value="InterPro"/>
</dbReference>
<proteinExistence type="predicted"/>
<evidence type="ECO:0000313" key="10">
    <source>
        <dbReference type="Proteomes" id="UP000276133"/>
    </source>
</evidence>
<feature type="transmembrane region" description="Helical" evidence="7">
    <location>
        <begin position="26"/>
        <end position="46"/>
    </location>
</feature>
<evidence type="ECO:0000256" key="5">
    <source>
        <dbReference type="ARBA" id="ARBA00023136"/>
    </source>
</evidence>
<feature type="transmembrane region" description="Helical" evidence="7">
    <location>
        <begin position="179"/>
        <end position="204"/>
    </location>
</feature>
<feature type="transmembrane region" description="Helical" evidence="7">
    <location>
        <begin position="97"/>
        <end position="119"/>
    </location>
</feature>
<dbReference type="InterPro" id="IPR000276">
    <property type="entry name" value="GPCR_Rhodpsn"/>
</dbReference>
<dbReference type="GO" id="GO:0005886">
    <property type="term" value="C:plasma membrane"/>
    <property type="evidence" value="ECO:0007669"/>
    <property type="project" value="UniProtKB-SubCell"/>
</dbReference>
<dbReference type="PROSITE" id="PS50262">
    <property type="entry name" value="G_PROTEIN_RECEP_F1_2"/>
    <property type="match status" value="1"/>
</dbReference>
<feature type="domain" description="G-protein coupled receptors family 1 profile" evidence="8">
    <location>
        <begin position="85"/>
        <end position="283"/>
    </location>
</feature>
<evidence type="ECO:0000256" key="2">
    <source>
        <dbReference type="ARBA" id="ARBA00022475"/>
    </source>
</evidence>
<evidence type="ECO:0000256" key="1">
    <source>
        <dbReference type="ARBA" id="ARBA00004651"/>
    </source>
</evidence>
<evidence type="ECO:0000256" key="4">
    <source>
        <dbReference type="ARBA" id="ARBA00022989"/>
    </source>
</evidence>
<protein>
    <recommendedName>
        <fullName evidence="8">G-protein coupled receptors family 1 profile domain-containing protein</fullName>
    </recommendedName>
</protein>
<organism evidence="9 10">
    <name type="scientific">Brachionus plicatilis</name>
    <name type="common">Marine rotifer</name>
    <name type="synonym">Brachionus muelleri</name>
    <dbReference type="NCBI Taxonomy" id="10195"/>
    <lineage>
        <taxon>Eukaryota</taxon>
        <taxon>Metazoa</taxon>
        <taxon>Spiralia</taxon>
        <taxon>Gnathifera</taxon>
        <taxon>Rotifera</taxon>
        <taxon>Eurotatoria</taxon>
        <taxon>Monogononta</taxon>
        <taxon>Pseudotrocha</taxon>
        <taxon>Ploima</taxon>
        <taxon>Brachionidae</taxon>
        <taxon>Brachionus</taxon>
    </lineage>
</organism>
<gene>
    <name evidence="9" type="ORF">BpHYR1_037189</name>
</gene>
<feature type="transmembrane region" description="Helical" evidence="7">
    <location>
        <begin position="131"/>
        <end position="153"/>
    </location>
</feature>
<sequence>MQNITSNHSSIGHSHEHDPAMDFLDMALRMANLLAQIFYFVAVIFLKDLQCLPQVPMHHTNAIGLINAIHYCFWIQADEPNFSSTFLNDFFCTLSEVLWAVTKYARAYSILTVAVFRYIGVTRLTLYKKITSVKIIILSILINWLIAAVIFLVSKFSAKTTHGTIYCYDGYSSNREQNLLYFFLTSSFGYALPLILVTVFYALIQIKLVKLSKHLNQVEHNSRMKVSALEAEDSTCHREMKKEEHKSHVKMHKKEKKLAHQFIVINGLEFCSMTTKCNQELKA</sequence>
<dbReference type="EMBL" id="REGN01001326">
    <property type="protein sequence ID" value="RNA35411.1"/>
    <property type="molecule type" value="Genomic_DNA"/>
</dbReference>
<dbReference type="SUPFAM" id="SSF81321">
    <property type="entry name" value="Family A G protein-coupled receptor-like"/>
    <property type="match status" value="1"/>
</dbReference>
<comment type="caution">
    <text evidence="9">The sequence shown here is derived from an EMBL/GenBank/DDBJ whole genome shotgun (WGS) entry which is preliminary data.</text>
</comment>
<dbReference type="CDD" id="cd00637">
    <property type="entry name" value="7tm_classA_rhodopsin-like"/>
    <property type="match status" value="1"/>
</dbReference>
<dbReference type="Pfam" id="PF00001">
    <property type="entry name" value="7tm_1"/>
    <property type="match status" value="1"/>
</dbReference>